<proteinExistence type="predicted"/>
<evidence type="ECO:0000313" key="3">
    <source>
        <dbReference type="EMBL" id="AXK31414.1"/>
    </source>
</evidence>
<dbReference type="AlphaFoldDB" id="A0A345XIE8"/>
<dbReference type="Proteomes" id="UP000254425">
    <property type="component" value="Chromosome"/>
</dbReference>
<evidence type="ECO:0000259" key="2">
    <source>
        <dbReference type="PROSITE" id="PS51819"/>
    </source>
</evidence>
<reference evidence="3 4" key="1">
    <citation type="submission" date="2018-07" db="EMBL/GenBank/DDBJ databases">
        <title>Draft genome of the type strain Streptomyces armeniacus ATCC 15676.</title>
        <authorList>
            <person name="Labana P."/>
            <person name="Gosse J.T."/>
            <person name="Boddy C.N."/>
        </authorList>
    </citation>
    <scope>NUCLEOTIDE SEQUENCE [LARGE SCALE GENOMIC DNA]</scope>
    <source>
        <strain evidence="3 4">ATCC 15676</strain>
    </source>
</reference>
<gene>
    <name evidence="3" type="ORF">DVA86_00885</name>
</gene>
<dbReference type="PANTHER" id="PTHR33993">
    <property type="entry name" value="GLYOXALASE-RELATED"/>
    <property type="match status" value="1"/>
</dbReference>
<sequence length="273" mass="28543">MSAATRPVYGAPCWVSLATPELESTQEFYSAVLGWTFRPDSLGEQFSVAMSGGSPVAGLGAVTSSLGMAVAWTPYFFVTSADTVAARIGERSATVAVGPVELGNGRACLASDPAGANFGFWEGDVRPGWRSGDHDAPAQLDLRTRDAFASAIFYAEVFEWASGRPDRCDVEYEHGAVIVRAAGRTVATLRGGAVESAPDPRIRPRWHVCFRVEDVGAAVAAAEAAGGTVTEPPTDTPFGYAAGLRDPDGGLFTVAATQPSHADATNKPQQTTT</sequence>
<dbReference type="InterPro" id="IPR029068">
    <property type="entry name" value="Glyas_Bleomycin-R_OHBP_Dase"/>
</dbReference>
<organism evidence="3 4">
    <name type="scientific">Streptomyces armeniacus</name>
    <dbReference type="NCBI Taxonomy" id="83291"/>
    <lineage>
        <taxon>Bacteria</taxon>
        <taxon>Bacillati</taxon>
        <taxon>Actinomycetota</taxon>
        <taxon>Actinomycetes</taxon>
        <taxon>Kitasatosporales</taxon>
        <taxon>Streptomycetaceae</taxon>
        <taxon>Streptomyces</taxon>
    </lineage>
</organism>
<dbReference type="InterPro" id="IPR037523">
    <property type="entry name" value="VOC_core"/>
</dbReference>
<keyword evidence="4" id="KW-1185">Reference proteome</keyword>
<dbReference type="Pfam" id="PF18029">
    <property type="entry name" value="Glyoxalase_6"/>
    <property type="match status" value="1"/>
</dbReference>
<feature type="domain" description="VOC" evidence="2">
    <location>
        <begin position="136"/>
        <end position="257"/>
    </location>
</feature>
<accession>A0A345XIE8</accession>
<dbReference type="InterPro" id="IPR052164">
    <property type="entry name" value="Anthracycline_SecMetBiosynth"/>
</dbReference>
<dbReference type="CDD" id="cd07247">
    <property type="entry name" value="SgaA_N_like"/>
    <property type="match status" value="1"/>
</dbReference>
<protein>
    <submittedName>
        <fullName evidence="3">VOC family protein</fullName>
    </submittedName>
</protein>
<dbReference type="KEGG" id="sarm:DVA86_00885"/>
<dbReference type="EMBL" id="CP031320">
    <property type="protein sequence ID" value="AXK31414.1"/>
    <property type="molecule type" value="Genomic_DNA"/>
</dbReference>
<dbReference type="PROSITE" id="PS51819">
    <property type="entry name" value="VOC"/>
    <property type="match status" value="1"/>
</dbReference>
<name>A0A345XIE8_9ACTN</name>
<dbReference type="InterPro" id="IPR041581">
    <property type="entry name" value="Glyoxalase_6"/>
</dbReference>
<dbReference type="PANTHER" id="PTHR33993:SF10">
    <property type="entry name" value="CONSERVED PROTEIN"/>
    <property type="match status" value="1"/>
</dbReference>
<dbReference type="Gene3D" id="3.10.180.10">
    <property type="entry name" value="2,3-Dihydroxybiphenyl 1,2-Dioxygenase, domain 1"/>
    <property type="match status" value="2"/>
</dbReference>
<feature type="region of interest" description="Disordered" evidence="1">
    <location>
        <begin position="251"/>
        <end position="273"/>
    </location>
</feature>
<evidence type="ECO:0000256" key="1">
    <source>
        <dbReference type="SAM" id="MobiDB-lite"/>
    </source>
</evidence>
<dbReference type="SUPFAM" id="SSF54593">
    <property type="entry name" value="Glyoxalase/Bleomycin resistance protein/Dihydroxybiphenyl dioxygenase"/>
    <property type="match status" value="2"/>
</dbReference>
<evidence type="ECO:0000313" key="4">
    <source>
        <dbReference type="Proteomes" id="UP000254425"/>
    </source>
</evidence>